<evidence type="ECO:0000313" key="3">
    <source>
        <dbReference type="Proteomes" id="UP000317484"/>
    </source>
</evidence>
<feature type="domain" description="NmrA-like" evidence="1">
    <location>
        <begin position="2"/>
        <end position="240"/>
    </location>
</feature>
<reference evidence="2 3" key="1">
    <citation type="submission" date="2017-05" db="EMBL/GenBank/DDBJ databases">
        <authorList>
            <person name="Varghese N."/>
            <person name="Submissions S."/>
        </authorList>
    </citation>
    <scope>NUCLEOTIDE SEQUENCE [LARGE SCALE GENOMIC DNA]</scope>
    <source>
        <strain evidence="2 3">DSM 46834</strain>
    </source>
</reference>
<dbReference type="Proteomes" id="UP000317484">
    <property type="component" value="Unassembled WGS sequence"/>
</dbReference>
<dbReference type="PANTHER" id="PTHR43162:SF1">
    <property type="entry name" value="PRESTALK A DIFFERENTIATION PROTEIN A"/>
    <property type="match status" value="1"/>
</dbReference>
<dbReference type="SUPFAM" id="SSF51735">
    <property type="entry name" value="NAD(P)-binding Rossmann-fold domains"/>
    <property type="match status" value="1"/>
</dbReference>
<dbReference type="InterPro" id="IPR051604">
    <property type="entry name" value="Ergot_Alk_Oxidoreductase"/>
</dbReference>
<evidence type="ECO:0000313" key="2">
    <source>
        <dbReference type="EMBL" id="SMO77028.1"/>
    </source>
</evidence>
<accession>A0A521DZG6</accession>
<gene>
    <name evidence="2" type="ORF">SAMN06273567_10449</name>
</gene>
<evidence type="ECO:0000259" key="1">
    <source>
        <dbReference type="Pfam" id="PF05368"/>
    </source>
</evidence>
<dbReference type="InterPro" id="IPR008030">
    <property type="entry name" value="NmrA-like"/>
</dbReference>
<dbReference type="AlphaFoldDB" id="A0A521DZG6"/>
<organism evidence="2 3">
    <name type="scientific">Geodermatophilus aquaeductus</name>
    <dbReference type="NCBI Taxonomy" id="1564161"/>
    <lineage>
        <taxon>Bacteria</taxon>
        <taxon>Bacillati</taxon>
        <taxon>Actinomycetota</taxon>
        <taxon>Actinomycetes</taxon>
        <taxon>Geodermatophilales</taxon>
        <taxon>Geodermatophilaceae</taxon>
        <taxon>Geodermatophilus</taxon>
    </lineage>
</organism>
<dbReference type="Gene3D" id="3.90.25.10">
    <property type="entry name" value="UDP-galactose 4-epimerase, domain 1"/>
    <property type="match status" value="1"/>
</dbReference>
<proteinExistence type="predicted"/>
<sequence>MTIVVTTPTGNVGSRVTRLLVQAGVRPRVLLRDPARLEEGLRAHVDAVPVDLTERDAVLRATEGATALYWVSPPTGADDPVAAAAELGQTAALAVTTHGIGRTVFQSSVGAEKRSGTGDIDGLARTEEALDAAAAATTGAGVCHLRCGYFTTNLLMDVDALRAGVLRTPWDLDAPMPWVDPRDVGDVAAARLLAADWTGRQVQAVHGPADLTWRQVAAVVADVTGRPVLAERISDDDLRASLTAAGLTDRQVEAVVGMAAGLRDHDPEDRRTVVTTTPTTLAAWAHEHLRPLLAA</sequence>
<dbReference type="EMBL" id="FXTJ01000004">
    <property type="protein sequence ID" value="SMO77028.1"/>
    <property type="molecule type" value="Genomic_DNA"/>
</dbReference>
<dbReference type="Gene3D" id="3.40.50.720">
    <property type="entry name" value="NAD(P)-binding Rossmann-like Domain"/>
    <property type="match status" value="1"/>
</dbReference>
<keyword evidence="3" id="KW-1185">Reference proteome</keyword>
<protein>
    <submittedName>
        <fullName evidence="2">Uncharacterized conserved protein YbjT, contains NAD(P)-binding and DUF2867 domains</fullName>
    </submittedName>
</protein>
<dbReference type="RefSeq" id="WP_142458673.1">
    <property type="nucleotide sequence ID" value="NZ_FXTJ01000004.1"/>
</dbReference>
<dbReference type="InterPro" id="IPR036291">
    <property type="entry name" value="NAD(P)-bd_dom_sf"/>
</dbReference>
<dbReference type="Pfam" id="PF05368">
    <property type="entry name" value="NmrA"/>
    <property type="match status" value="1"/>
</dbReference>
<dbReference type="PANTHER" id="PTHR43162">
    <property type="match status" value="1"/>
</dbReference>
<name>A0A521DZG6_9ACTN</name>